<gene>
    <name evidence="2" type="ORF">LUZ61_004973</name>
</gene>
<dbReference type="Proteomes" id="UP001210211">
    <property type="component" value="Unassembled WGS sequence"/>
</dbReference>
<accession>A0AAD5ZNX1</accession>
<dbReference type="Pfam" id="PF00646">
    <property type="entry name" value="F-box"/>
    <property type="match status" value="1"/>
</dbReference>
<sequence>MAEELDRLSALPLEIKTSILRLLPIEDAVRTSSLSHSWRHVWTHLSRLYFLLSFPDDPDLHLTWVQRLVYIISRLRGPVTNFCLGYYAHDPKPADLFCILAFIVHKGGLQRLSIDNFGCSALLPLRYFPSLRVLHLCRLHLLLPGEFPGFELLEELSLYGVCISQRDIQLLIDGSTNLKKFQGHVKSDNAETLSLIFNSPLLTYIQYYFTDSVKEVRVINAPLLEKAHVSACIGATSSEEDCALIAELTSKFMADIAIISDFSLDFRTIKCFSQDAVSCALRVQFLQLRALHLQGSLSCLDEKVFATFCCLLRNMPILESLEIQCIDPPGKLEDLVEPDGFKVNECIKKEDGISCRRLRRLTISLTSPMNIVVMGMIRFILLNASVIELVEIIYRGNNEVEPSIVEELNLVEKASPNVNVVFSSTSDWF</sequence>
<feature type="domain" description="F-box" evidence="1">
    <location>
        <begin position="5"/>
        <end position="52"/>
    </location>
</feature>
<dbReference type="InterPro" id="IPR036047">
    <property type="entry name" value="F-box-like_dom_sf"/>
</dbReference>
<evidence type="ECO:0000313" key="2">
    <source>
        <dbReference type="EMBL" id="KAJ3701268.1"/>
    </source>
</evidence>
<evidence type="ECO:0000259" key="1">
    <source>
        <dbReference type="PROSITE" id="PS50181"/>
    </source>
</evidence>
<name>A0AAD5ZNX1_9POAL</name>
<dbReference type="SUPFAM" id="SSF81383">
    <property type="entry name" value="F-box domain"/>
    <property type="match status" value="1"/>
</dbReference>
<evidence type="ECO:0000313" key="3">
    <source>
        <dbReference type="Proteomes" id="UP001210211"/>
    </source>
</evidence>
<proteinExistence type="predicted"/>
<keyword evidence="3" id="KW-1185">Reference proteome</keyword>
<protein>
    <recommendedName>
        <fullName evidence="1">F-box domain-containing protein</fullName>
    </recommendedName>
</protein>
<dbReference type="PROSITE" id="PS50181">
    <property type="entry name" value="FBOX"/>
    <property type="match status" value="1"/>
</dbReference>
<dbReference type="EMBL" id="JAMRDG010000001">
    <property type="protein sequence ID" value="KAJ3701268.1"/>
    <property type="molecule type" value="Genomic_DNA"/>
</dbReference>
<dbReference type="PANTHER" id="PTHR31639">
    <property type="entry name" value="F-BOX PROTEIN-LIKE"/>
    <property type="match status" value="1"/>
</dbReference>
<dbReference type="InterPro" id="IPR001810">
    <property type="entry name" value="F-box_dom"/>
</dbReference>
<dbReference type="PANTHER" id="PTHR31639:SF256">
    <property type="entry name" value="OS07G0242900 PROTEIN"/>
    <property type="match status" value="1"/>
</dbReference>
<dbReference type="AlphaFoldDB" id="A0AAD5ZNX1"/>
<reference evidence="2 3" key="1">
    <citation type="journal article" date="2022" name="Cell">
        <title>Repeat-based holocentromeres influence genome architecture and karyotype evolution.</title>
        <authorList>
            <person name="Hofstatter P.G."/>
            <person name="Thangavel G."/>
            <person name="Lux T."/>
            <person name="Neumann P."/>
            <person name="Vondrak T."/>
            <person name="Novak P."/>
            <person name="Zhang M."/>
            <person name="Costa L."/>
            <person name="Castellani M."/>
            <person name="Scott A."/>
            <person name="Toegelov H."/>
            <person name="Fuchs J."/>
            <person name="Mata-Sucre Y."/>
            <person name="Dias Y."/>
            <person name="Vanzela A.L.L."/>
            <person name="Huettel B."/>
            <person name="Almeida C.C.S."/>
            <person name="Simkova H."/>
            <person name="Souza G."/>
            <person name="Pedrosa-Harand A."/>
            <person name="Macas J."/>
            <person name="Mayer K.F.X."/>
            <person name="Houben A."/>
            <person name="Marques A."/>
        </authorList>
    </citation>
    <scope>NUCLEOTIDE SEQUENCE [LARGE SCALE GENOMIC DNA]</scope>
    <source>
        <strain evidence="2">RhyTen1mFocal</strain>
    </source>
</reference>
<dbReference type="InterPro" id="IPR055411">
    <property type="entry name" value="LRR_FXL15/At3g58940/PEG3-like"/>
</dbReference>
<dbReference type="Pfam" id="PF24758">
    <property type="entry name" value="LRR_At5g56370"/>
    <property type="match status" value="1"/>
</dbReference>
<organism evidence="2 3">
    <name type="scientific">Rhynchospora tenuis</name>
    <dbReference type="NCBI Taxonomy" id="198213"/>
    <lineage>
        <taxon>Eukaryota</taxon>
        <taxon>Viridiplantae</taxon>
        <taxon>Streptophyta</taxon>
        <taxon>Embryophyta</taxon>
        <taxon>Tracheophyta</taxon>
        <taxon>Spermatophyta</taxon>
        <taxon>Magnoliopsida</taxon>
        <taxon>Liliopsida</taxon>
        <taxon>Poales</taxon>
        <taxon>Cyperaceae</taxon>
        <taxon>Cyperoideae</taxon>
        <taxon>Rhynchosporeae</taxon>
        <taxon>Rhynchospora</taxon>
    </lineage>
</organism>
<comment type="caution">
    <text evidence="2">The sequence shown here is derived from an EMBL/GenBank/DDBJ whole genome shotgun (WGS) entry which is preliminary data.</text>
</comment>